<feature type="non-terminal residue" evidence="1">
    <location>
        <position position="28"/>
    </location>
</feature>
<accession>A0A0F8X6S4</accession>
<name>A0A0F8X6S4_9ZZZZ</name>
<protein>
    <submittedName>
        <fullName evidence="1">Uncharacterized protein</fullName>
    </submittedName>
</protein>
<gene>
    <name evidence="1" type="ORF">LCGC14_2980260</name>
</gene>
<evidence type="ECO:0000313" key="1">
    <source>
        <dbReference type="EMBL" id="KKK64827.1"/>
    </source>
</evidence>
<sequence length="28" mass="3299">MVDTLLGYPDENQSPELRTRLYVLFKSL</sequence>
<proteinExistence type="predicted"/>
<dbReference type="AlphaFoldDB" id="A0A0F8X6S4"/>
<reference evidence="1" key="1">
    <citation type="journal article" date="2015" name="Nature">
        <title>Complex archaea that bridge the gap between prokaryotes and eukaryotes.</title>
        <authorList>
            <person name="Spang A."/>
            <person name="Saw J.H."/>
            <person name="Jorgensen S.L."/>
            <person name="Zaremba-Niedzwiedzka K."/>
            <person name="Martijn J."/>
            <person name="Lind A.E."/>
            <person name="van Eijk R."/>
            <person name="Schleper C."/>
            <person name="Guy L."/>
            <person name="Ettema T.J."/>
        </authorList>
    </citation>
    <scope>NUCLEOTIDE SEQUENCE</scope>
</reference>
<comment type="caution">
    <text evidence="1">The sequence shown here is derived from an EMBL/GenBank/DDBJ whole genome shotgun (WGS) entry which is preliminary data.</text>
</comment>
<organism evidence="1">
    <name type="scientific">marine sediment metagenome</name>
    <dbReference type="NCBI Taxonomy" id="412755"/>
    <lineage>
        <taxon>unclassified sequences</taxon>
        <taxon>metagenomes</taxon>
        <taxon>ecological metagenomes</taxon>
    </lineage>
</organism>
<dbReference type="EMBL" id="LAZR01060844">
    <property type="protein sequence ID" value="KKK64827.1"/>
    <property type="molecule type" value="Genomic_DNA"/>
</dbReference>